<keyword evidence="2" id="KW-0815">Transposition</keyword>
<dbReference type="GO" id="GO:0003677">
    <property type="term" value="F:DNA binding"/>
    <property type="evidence" value="ECO:0007669"/>
    <property type="project" value="UniProtKB-KW"/>
</dbReference>
<accession>A0A2W3ZTK6</accession>
<keyword evidence="4" id="KW-0233">DNA recombination</keyword>
<evidence type="ECO:0000256" key="1">
    <source>
        <dbReference type="ARBA" id="ARBA00009402"/>
    </source>
</evidence>
<dbReference type="AlphaFoldDB" id="A0A2W3ZTK6"/>
<evidence type="ECO:0000259" key="6">
    <source>
        <dbReference type="Pfam" id="PF13700"/>
    </source>
</evidence>
<evidence type="ECO:0000256" key="3">
    <source>
        <dbReference type="ARBA" id="ARBA00023125"/>
    </source>
</evidence>
<dbReference type="NCBIfam" id="NF033527">
    <property type="entry name" value="transpos_Tn3"/>
    <property type="match status" value="1"/>
</dbReference>
<dbReference type="GO" id="GO:0004803">
    <property type="term" value="F:transposase activity"/>
    <property type="evidence" value="ECO:0007669"/>
    <property type="project" value="InterPro"/>
</dbReference>
<reference evidence="7 8" key="1">
    <citation type="submission" date="2017-11" db="EMBL/GenBank/DDBJ databases">
        <title>Draft genome sequence of Enterococcus plantarum TRW2 strain isolated from lettuce.</title>
        <authorList>
            <person name="Kim E.B."/>
            <person name="Marco M.L."/>
            <person name="Williams T.R."/>
            <person name="You I.H."/>
        </authorList>
    </citation>
    <scope>NUCLEOTIDE SEQUENCE [LARGE SCALE GENOMIC DNA]</scope>
    <source>
        <strain evidence="7 8">TRW2</strain>
    </source>
</reference>
<evidence type="ECO:0000256" key="2">
    <source>
        <dbReference type="ARBA" id="ARBA00022578"/>
    </source>
</evidence>
<dbReference type="Proteomes" id="UP000249828">
    <property type="component" value="Unassembled WGS sequence"/>
</dbReference>
<dbReference type="InterPro" id="IPR025296">
    <property type="entry name" value="DUF4158"/>
</dbReference>
<comment type="similarity">
    <text evidence="1">Belongs to the transposase 7 family.</text>
</comment>
<feature type="domain" description="Tn3 transposase DDE" evidence="5">
    <location>
        <begin position="583"/>
        <end position="974"/>
    </location>
</feature>
<dbReference type="Pfam" id="PF01526">
    <property type="entry name" value="DDE_Tnp_Tn3"/>
    <property type="match status" value="1"/>
</dbReference>
<sequence length="992" mass="114433">MSKEQKQSFGSYAGLPSDEQLVKYFHLDDYDKSIIKTLRNDSTKIGFAVQLGTVRFLGTFLSDLTNVPNEVIEYMAEQLSIDSFMFSYYTRIPTIKQHALMIQELYSYRQFHDQAVLDYLEQWIYEGAWYSTEQATLLADRFLNKCINEKIILPGLTTFERFISRIIDAVTKDIEQAIVNIPSKKEIERIDQLTLFFMEGKTSLFTVKLDALREPLKEPSYYEIKRGFQRIKEFDSFSVDSWDFSQIPKGKIKLYAEYTAKAKSQSIQRMPESRRLAYLVSFIAEYRSVAMDELLLALEKYFTSIINLAKKKEQQERLRSLKDLDNAAAMLSHIVEDLFDEQTPPEKLLDYVLELREKQEIVAAVSKVKRIVSSDKEPVAIKELLNSFSKFKRLLPDILAHIPFLVSDKDSPVAHIWSFLRDKGDLSLRYQDFEKIQDYLPTKWHNFIDKNQEYANKGIIIAAIELFIKGIKTHTVYVPYSHRYNDPLQNLIPKNVWNEQRKSFVNQLGLAEDGAIAVEDFKISLEMSYRETLKNWNNSNMARIEEKNGQSELIISPLKRQSLSKPRLIEEIHRNLPIVDLPEILLEVNQRLRLTECFSHLNENRSRMKELDISILAVLLAEACNIGLSPVAKKSTESLKNDRLSYVNQNYIRLDTLTAANNKVVDAYQKLALPYIWGTGDMASADGIRFTTPKKSLHSGRNPKYFGRGKGITYYNFLSDSYVGFHGMVISGTIRDSVYLLEGLLNQTSTLTPGQIMTDTAGYSDLVFGLFGILGFQFSPRIAKGNETKIWRIDKNANYKILNEHSKNTINTTIIEQEWDDILRIAGSLKSGTVQASYLIRALQHQGNPTPLGRALIEVGKIFKTKHQLRYLSDEEYARNILEQLNKGESRHSLYRKICYGKNGRIYQSYFDGMENQLNALGLVANIIIYWNTLYMEKAIEQLQEANSENQIKEEILQLSSPLVSEHINFMGKYSFKYNEQLNEGEFRPLGQ</sequence>
<evidence type="ECO:0000256" key="4">
    <source>
        <dbReference type="ARBA" id="ARBA00023172"/>
    </source>
</evidence>
<keyword evidence="3" id="KW-0238">DNA-binding</keyword>
<dbReference type="InterPro" id="IPR047653">
    <property type="entry name" value="Tn3-like_transpos"/>
</dbReference>
<keyword evidence="8" id="KW-1185">Reference proteome</keyword>
<dbReference type="InterPro" id="IPR002513">
    <property type="entry name" value="Tn3_Tnp_DDE_dom"/>
</dbReference>
<dbReference type="EMBL" id="PIEU01000003">
    <property type="protein sequence ID" value="PZL77524.1"/>
    <property type="molecule type" value="Genomic_DNA"/>
</dbReference>
<dbReference type="Pfam" id="PF13700">
    <property type="entry name" value="DUF4158"/>
    <property type="match status" value="1"/>
</dbReference>
<dbReference type="RefSeq" id="WP_111246973.1">
    <property type="nucleotide sequence ID" value="NZ_PIEU01000003.1"/>
</dbReference>
<evidence type="ECO:0000313" key="8">
    <source>
        <dbReference type="Proteomes" id="UP000249828"/>
    </source>
</evidence>
<comment type="caution">
    <text evidence="7">The sequence shown here is derived from an EMBL/GenBank/DDBJ whole genome shotgun (WGS) entry which is preliminary data.</text>
</comment>
<protein>
    <submittedName>
        <fullName evidence="7">DDE transposase</fullName>
    </submittedName>
</protein>
<proteinExistence type="inferred from homology"/>
<name>A0A2W3ZTK6_9ENTE</name>
<organism evidence="7 8">
    <name type="scientific">Enterococcus plantarum</name>
    <dbReference type="NCBI Taxonomy" id="1077675"/>
    <lineage>
        <taxon>Bacteria</taxon>
        <taxon>Bacillati</taxon>
        <taxon>Bacillota</taxon>
        <taxon>Bacilli</taxon>
        <taxon>Lactobacillales</taxon>
        <taxon>Enterococcaceae</taxon>
        <taxon>Enterococcus</taxon>
    </lineage>
</organism>
<evidence type="ECO:0000259" key="5">
    <source>
        <dbReference type="Pfam" id="PF01526"/>
    </source>
</evidence>
<evidence type="ECO:0000313" key="7">
    <source>
        <dbReference type="EMBL" id="PZL77524.1"/>
    </source>
</evidence>
<feature type="domain" description="DUF4158" evidence="6">
    <location>
        <begin position="2"/>
        <end position="165"/>
    </location>
</feature>
<gene>
    <name evidence="7" type="ORF">CI088_01430</name>
</gene>
<dbReference type="GO" id="GO:0006313">
    <property type="term" value="P:DNA transposition"/>
    <property type="evidence" value="ECO:0007669"/>
    <property type="project" value="InterPro"/>
</dbReference>